<dbReference type="GO" id="GO:0000976">
    <property type="term" value="F:transcription cis-regulatory region binding"/>
    <property type="evidence" value="ECO:0007669"/>
    <property type="project" value="TreeGrafter"/>
</dbReference>
<accession>A0A1G7UCM0</accession>
<protein>
    <recommendedName>
        <fullName evidence="1 7">Transcriptional regulator MraZ</fullName>
    </recommendedName>
</protein>
<dbReference type="PROSITE" id="PS51740">
    <property type="entry name" value="SPOVT_ABRB"/>
    <property type="match status" value="2"/>
</dbReference>
<comment type="similarity">
    <text evidence="7">Belongs to the MraZ family.</text>
</comment>
<sequence>MKLFLSTTVNKVDRKGRVSVPAGFRTVLAANTTPGVFVFPSFHGACIMGVGSDEMERLADGTESFAAFSPEHEDAARLIFGATHHLNWDETGRILLPAELREHAGIDDQAAFVGVGKRFEIWHPERHREARDTARQRAVETKLSIPMPGSGGAK</sequence>
<dbReference type="PANTHER" id="PTHR34701:SF1">
    <property type="entry name" value="TRANSCRIPTIONAL REGULATOR MRAZ"/>
    <property type="match status" value="1"/>
</dbReference>
<comment type="subcellular location">
    <subcellularLocation>
        <location evidence="7">Cytoplasm</location>
        <location evidence="7">Nucleoid</location>
    </subcellularLocation>
</comment>
<dbReference type="CDD" id="cd16320">
    <property type="entry name" value="MraZ_N"/>
    <property type="match status" value="1"/>
</dbReference>
<evidence type="ECO:0000259" key="8">
    <source>
        <dbReference type="PROSITE" id="PS51740"/>
    </source>
</evidence>
<evidence type="ECO:0000313" key="9">
    <source>
        <dbReference type="EMBL" id="SDG45098.1"/>
    </source>
</evidence>
<dbReference type="EMBL" id="FNCV01000001">
    <property type="protein sequence ID" value="SDG45098.1"/>
    <property type="molecule type" value="Genomic_DNA"/>
</dbReference>
<dbReference type="GO" id="GO:0009295">
    <property type="term" value="C:nucleoid"/>
    <property type="evidence" value="ECO:0007669"/>
    <property type="project" value="UniProtKB-SubCell"/>
</dbReference>
<keyword evidence="2 7" id="KW-0963">Cytoplasm</keyword>
<dbReference type="GO" id="GO:2000143">
    <property type="term" value="P:negative regulation of DNA-templated transcription initiation"/>
    <property type="evidence" value="ECO:0007669"/>
    <property type="project" value="TreeGrafter"/>
</dbReference>
<dbReference type="PANTHER" id="PTHR34701">
    <property type="entry name" value="TRANSCRIPTIONAL REGULATOR MRAZ"/>
    <property type="match status" value="1"/>
</dbReference>
<feature type="domain" description="SpoVT-AbrB" evidence="8">
    <location>
        <begin position="7"/>
        <end position="54"/>
    </location>
</feature>
<feature type="domain" description="SpoVT-AbrB" evidence="8">
    <location>
        <begin position="83"/>
        <end position="126"/>
    </location>
</feature>
<evidence type="ECO:0000256" key="6">
    <source>
        <dbReference type="ARBA" id="ARBA00023163"/>
    </source>
</evidence>
<keyword evidence="3" id="KW-0677">Repeat</keyword>
<dbReference type="Gene3D" id="3.40.1550.20">
    <property type="entry name" value="Transcriptional regulator MraZ domain"/>
    <property type="match status" value="1"/>
</dbReference>
<comment type="subunit">
    <text evidence="7">Forms oligomers.</text>
</comment>
<dbReference type="InterPro" id="IPR035642">
    <property type="entry name" value="MraZ_N"/>
</dbReference>
<name>A0A1G7UCM0_9PROT</name>
<dbReference type="AlphaFoldDB" id="A0A1G7UCM0"/>
<dbReference type="RefSeq" id="WP_092614228.1">
    <property type="nucleotide sequence ID" value="NZ_FNCV01000001.1"/>
</dbReference>
<dbReference type="Proteomes" id="UP000217076">
    <property type="component" value="Unassembled WGS sequence"/>
</dbReference>
<dbReference type="Pfam" id="PF02381">
    <property type="entry name" value="MraZ"/>
    <property type="match status" value="1"/>
</dbReference>
<dbReference type="CDD" id="cd16321">
    <property type="entry name" value="MraZ_C"/>
    <property type="match status" value="1"/>
</dbReference>
<dbReference type="STRING" id="83401.SAMN05421742_101283"/>
<evidence type="ECO:0000256" key="5">
    <source>
        <dbReference type="ARBA" id="ARBA00023125"/>
    </source>
</evidence>
<dbReference type="InterPro" id="IPR020603">
    <property type="entry name" value="MraZ_dom"/>
</dbReference>
<keyword evidence="6 7" id="KW-0804">Transcription</keyword>
<keyword evidence="10" id="KW-1185">Reference proteome</keyword>
<reference evidence="10" key="1">
    <citation type="submission" date="2016-10" db="EMBL/GenBank/DDBJ databases">
        <authorList>
            <person name="Varghese N."/>
            <person name="Submissions S."/>
        </authorList>
    </citation>
    <scope>NUCLEOTIDE SEQUENCE [LARGE SCALE GENOMIC DNA]</scope>
    <source>
        <strain evidence="10">930I</strain>
    </source>
</reference>
<evidence type="ECO:0000256" key="3">
    <source>
        <dbReference type="ARBA" id="ARBA00022737"/>
    </source>
</evidence>
<dbReference type="InterPro" id="IPR038619">
    <property type="entry name" value="MraZ_sf"/>
</dbReference>
<evidence type="ECO:0000256" key="7">
    <source>
        <dbReference type="HAMAP-Rule" id="MF_01008"/>
    </source>
</evidence>
<evidence type="ECO:0000256" key="1">
    <source>
        <dbReference type="ARBA" id="ARBA00013860"/>
    </source>
</evidence>
<dbReference type="InterPro" id="IPR003444">
    <property type="entry name" value="MraZ"/>
</dbReference>
<dbReference type="GO" id="GO:0005737">
    <property type="term" value="C:cytoplasm"/>
    <property type="evidence" value="ECO:0007669"/>
    <property type="project" value="UniProtKB-UniRule"/>
</dbReference>
<evidence type="ECO:0000256" key="4">
    <source>
        <dbReference type="ARBA" id="ARBA00023015"/>
    </source>
</evidence>
<evidence type="ECO:0000313" key="10">
    <source>
        <dbReference type="Proteomes" id="UP000217076"/>
    </source>
</evidence>
<dbReference type="OrthoDB" id="9807753at2"/>
<keyword evidence="4 7" id="KW-0805">Transcription regulation</keyword>
<gene>
    <name evidence="7" type="primary">mraZ</name>
    <name evidence="9" type="ORF">SAMN05421742_101283</name>
</gene>
<proteinExistence type="inferred from homology"/>
<dbReference type="HAMAP" id="MF_01008">
    <property type="entry name" value="MraZ"/>
    <property type="match status" value="1"/>
</dbReference>
<dbReference type="InterPro" id="IPR037914">
    <property type="entry name" value="SpoVT-AbrB_sf"/>
</dbReference>
<dbReference type="SUPFAM" id="SSF89447">
    <property type="entry name" value="AbrB/MazE/MraZ-like"/>
    <property type="match status" value="1"/>
</dbReference>
<organism evidence="9 10">
    <name type="scientific">Roseospirillum parvum</name>
    <dbReference type="NCBI Taxonomy" id="83401"/>
    <lineage>
        <taxon>Bacteria</taxon>
        <taxon>Pseudomonadati</taxon>
        <taxon>Pseudomonadota</taxon>
        <taxon>Alphaproteobacteria</taxon>
        <taxon>Rhodospirillales</taxon>
        <taxon>Rhodospirillaceae</taxon>
        <taxon>Roseospirillum</taxon>
    </lineage>
</organism>
<dbReference type="InterPro" id="IPR035644">
    <property type="entry name" value="MraZ_C"/>
</dbReference>
<dbReference type="InterPro" id="IPR007159">
    <property type="entry name" value="SpoVT-AbrB_dom"/>
</dbReference>
<evidence type="ECO:0000256" key="2">
    <source>
        <dbReference type="ARBA" id="ARBA00022490"/>
    </source>
</evidence>
<keyword evidence="5 7" id="KW-0238">DNA-binding</keyword>
<dbReference type="GO" id="GO:0003700">
    <property type="term" value="F:DNA-binding transcription factor activity"/>
    <property type="evidence" value="ECO:0007669"/>
    <property type="project" value="UniProtKB-UniRule"/>
</dbReference>